<reference evidence="1" key="1">
    <citation type="submission" date="2023-10" db="EMBL/GenBank/DDBJ databases">
        <authorList>
            <person name="Rodriguez Cubillos JULIANA M."/>
            <person name="De Vega J."/>
        </authorList>
    </citation>
    <scope>NUCLEOTIDE SEQUENCE</scope>
</reference>
<sequence>MEGIVSLTKRISLTDNSEIWQGIWGNEDVMVRRFARRFEDKAKEEMKFYLRKNAEYVLRYFCSQMDDAYVYLIFEKPECNLFELINACQQNTEVSHINPDRKAFLNSVKQEFPLWVPSPSIHGQQPLVSRMPTHVLLTLVRDILKALSYFHSLELDLSVNPHDILVFKRERGKGLRAKLATTIYKAAAWESKERFAYELVTSLQRMQANMFSAGLVVYFCLAGSHPSSLDATGEVTDVEAWRKKVDQGGLNSINKDPVLLHPDAFDLVQKLLSSKPSRRPSAFIMIKHPIFWSGELNLYFLIEFNALLRDFPSSGAHHYLNSSCKRRIISNNNSLVDGQLSWHRGFPPDLITQVEDYLVKQGMPKLNQDLPTELIKFMRNVLMHLNDYEGAISTYYKLPQNLLTAGFAVHLFLRQFPWLIVESWNSILQYHSKDARFRMFTDFITQSLNNI</sequence>
<protein>
    <submittedName>
        <fullName evidence="1">Uncharacterized protein</fullName>
    </submittedName>
</protein>
<dbReference type="Proteomes" id="UP001177021">
    <property type="component" value="Unassembled WGS sequence"/>
</dbReference>
<proteinExistence type="predicted"/>
<dbReference type="EMBL" id="CASHSV030000716">
    <property type="protein sequence ID" value="CAJ2673334.1"/>
    <property type="molecule type" value="Genomic_DNA"/>
</dbReference>
<organism evidence="1 2">
    <name type="scientific">Trifolium pratense</name>
    <name type="common">Red clover</name>
    <dbReference type="NCBI Taxonomy" id="57577"/>
    <lineage>
        <taxon>Eukaryota</taxon>
        <taxon>Viridiplantae</taxon>
        <taxon>Streptophyta</taxon>
        <taxon>Embryophyta</taxon>
        <taxon>Tracheophyta</taxon>
        <taxon>Spermatophyta</taxon>
        <taxon>Magnoliopsida</taxon>
        <taxon>eudicotyledons</taxon>
        <taxon>Gunneridae</taxon>
        <taxon>Pentapetalae</taxon>
        <taxon>rosids</taxon>
        <taxon>fabids</taxon>
        <taxon>Fabales</taxon>
        <taxon>Fabaceae</taxon>
        <taxon>Papilionoideae</taxon>
        <taxon>50 kb inversion clade</taxon>
        <taxon>NPAAA clade</taxon>
        <taxon>Hologalegina</taxon>
        <taxon>IRL clade</taxon>
        <taxon>Trifolieae</taxon>
        <taxon>Trifolium</taxon>
    </lineage>
</organism>
<comment type="caution">
    <text evidence="1">The sequence shown here is derived from an EMBL/GenBank/DDBJ whole genome shotgun (WGS) entry which is preliminary data.</text>
</comment>
<evidence type="ECO:0000313" key="2">
    <source>
        <dbReference type="Proteomes" id="UP001177021"/>
    </source>
</evidence>
<name>A0ACB0LYL0_TRIPR</name>
<evidence type="ECO:0000313" key="1">
    <source>
        <dbReference type="EMBL" id="CAJ2673334.1"/>
    </source>
</evidence>
<gene>
    <name evidence="1" type="ORF">MILVUS5_LOCUS36827</name>
</gene>
<keyword evidence="2" id="KW-1185">Reference proteome</keyword>
<accession>A0ACB0LYL0</accession>